<name>A0A0E9XJ36_ANGAN</name>
<reference evidence="2" key="1">
    <citation type="submission" date="2014-11" db="EMBL/GenBank/DDBJ databases">
        <authorList>
            <person name="Amaro Gonzalez C."/>
        </authorList>
    </citation>
    <scope>NUCLEOTIDE SEQUENCE</scope>
</reference>
<dbReference type="AlphaFoldDB" id="A0A0E9XJ36"/>
<proteinExistence type="predicted"/>
<evidence type="ECO:0000256" key="1">
    <source>
        <dbReference type="SAM" id="MobiDB-lite"/>
    </source>
</evidence>
<reference evidence="2" key="2">
    <citation type="journal article" date="2015" name="Fish Shellfish Immunol.">
        <title>Early steps in the European eel (Anguilla anguilla)-Vibrio vulnificus interaction in the gills: Role of the RtxA13 toxin.</title>
        <authorList>
            <person name="Callol A."/>
            <person name="Pajuelo D."/>
            <person name="Ebbesson L."/>
            <person name="Teles M."/>
            <person name="MacKenzie S."/>
            <person name="Amaro C."/>
        </authorList>
    </citation>
    <scope>NUCLEOTIDE SEQUENCE</scope>
</reference>
<sequence length="52" mass="5977">MYTGEKEKKSHRNNMDMATHKRDETDRIPSTICARSLSLFDRAECGFKVTGL</sequence>
<protein>
    <submittedName>
        <fullName evidence="2">Uncharacterized protein</fullName>
    </submittedName>
</protein>
<accession>A0A0E9XJ36</accession>
<dbReference type="EMBL" id="GBXM01006864">
    <property type="protein sequence ID" value="JAI01714.1"/>
    <property type="molecule type" value="Transcribed_RNA"/>
</dbReference>
<organism evidence="2">
    <name type="scientific">Anguilla anguilla</name>
    <name type="common">European freshwater eel</name>
    <name type="synonym">Muraena anguilla</name>
    <dbReference type="NCBI Taxonomy" id="7936"/>
    <lineage>
        <taxon>Eukaryota</taxon>
        <taxon>Metazoa</taxon>
        <taxon>Chordata</taxon>
        <taxon>Craniata</taxon>
        <taxon>Vertebrata</taxon>
        <taxon>Euteleostomi</taxon>
        <taxon>Actinopterygii</taxon>
        <taxon>Neopterygii</taxon>
        <taxon>Teleostei</taxon>
        <taxon>Anguilliformes</taxon>
        <taxon>Anguillidae</taxon>
        <taxon>Anguilla</taxon>
    </lineage>
</organism>
<evidence type="ECO:0000313" key="2">
    <source>
        <dbReference type="EMBL" id="JAI01714.1"/>
    </source>
</evidence>
<feature type="region of interest" description="Disordered" evidence="1">
    <location>
        <begin position="1"/>
        <end position="24"/>
    </location>
</feature>